<evidence type="ECO:0000313" key="3">
    <source>
        <dbReference type="Proteomes" id="UP000294887"/>
    </source>
</evidence>
<dbReference type="RefSeq" id="WP_131907765.1">
    <property type="nucleotide sequence ID" value="NZ_BAAAFU010000007.1"/>
</dbReference>
<keyword evidence="3" id="KW-1185">Reference proteome</keyword>
<dbReference type="Pfam" id="PF04536">
    <property type="entry name" value="TPM_phosphatase"/>
    <property type="match status" value="1"/>
</dbReference>
<accession>A0A4R1ETL9</accession>
<feature type="domain" description="TPM" evidence="1">
    <location>
        <begin position="23"/>
        <end position="142"/>
    </location>
</feature>
<gene>
    <name evidence="2" type="ORF">EV695_4032</name>
</gene>
<dbReference type="EMBL" id="SMFQ01000005">
    <property type="protein sequence ID" value="TCJ83292.1"/>
    <property type="molecule type" value="Genomic_DNA"/>
</dbReference>
<sequence length="165" mass="18911">MNFKRTIKHLFYPGWWLRRDFPPSEMARIEGAIKQSESKHSGEIRFAIESSLPFKALWHDESMNERAIEVFSLLRVWDTEDNNGVLIYLLLADHKVEITADRNINKVVGEQEWQRICGLMQTEFRAGNFGNGVVLGIDEIGALLEKHFPISAADTNELSNKPVVL</sequence>
<proteinExistence type="predicted"/>
<comment type="caution">
    <text evidence="2">The sequence shown here is derived from an EMBL/GenBank/DDBJ whole genome shotgun (WGS) entry which is preliminary data.</text>
</comment>
<organism evidence="2 3">
    <name type="scientific">Cocleimonas flava</name>
    <dbReference type="NCBI Taxonomy" id="634765"/>
    <lineage>
        <taxon>Bacteria</taxon>
        <taxon>Pseudomonadati</taxon>
        <taxon>Pseudomonadota</taxon>
        <taxon>Gammaproteobacteria</taxon>
        <taxon>Thiotrichales</taxon>
        <taxon>Thiotrichaceae</taxon>
        <taxon>Cocleimonas</taxon>
    </lineage>
</organism>
<dbReference type="AlphaFoldDB" id="A0A4R1ETL9"/>
<dbReference type="OrthoDB" id="5683663at2"/>
<evidence type="ECO:0000313" key="2">
    <source>
        <dbReference type="EMBL" id="TCJ83292.1"/>
    </source>
</evidence>
<dbReference type="PANTHER" id="PTHR30373:SF8">
    <property type="entry name" value="BLL7265 PROTEIN"/>
    <property type="match status" value="1"/>
</dbReference>
<dbReference type="PANTHER" id="PTHR30373">
    <property type="entry name" value="UPF0603 PROTEIN YGCG"/>
    <property type="match status" value="1"/>
</dbReference>
<dbReference type="InterPro" id="IPR007621">
    <property type="entry name" value="TPM_dom"/>
</dbReference>
<dbReference type="Gene3D" id="3.10.310.50">
    <property type="match status" value="1"/>
</dbReference>
<evidence type="ECO:0000259" key="1">
    <source>
        <dbReference type="Pfam" id="PF04536"/>
    </source>
</evidence>
<protein>
    <submittedName>
        <fullName evidence="2">TLP18.3/Psb32/MOLO-1 phosphatase superfamily protein</fullName>
    </submittedName>
</protein>
<dbReference type="Proteomes" id="UP000294887">
    <property type="component" value="Unassembled WGS sequence"/>
</dbReference>
<reference evidence="2 3" key="1">
    <citation type="submission" date="2019-03" db="EMBL/GenBank/DDBJ databases">
        <title>Genomic Encyclopedia of Type Strains, Phase IV (KMG-IV): sequencing the most valuable type-strain genomes for metagenomic binning, comparative biology and taxonomic classification.</title>
        <authorList>
            <person name="Goeker M."/>
        </authorList>
    </citation>
    <scope>NUCLEOTIDE SEQUENCE [LARGE SCALE GENOMIC DNA]</scope>
    <source>
        <strain evidence="2 3">DSM 24830</strain>
    </source>
</reference>
<name>A0A4R1ETL9_9GAMM</name>